<dbReference type="Pfam" id="PF04536">
    <property type="entry name" value="TPM_phosphatase"/>
    <property type="match status" value="1"/>
</dbReference>
<dbReference type="InterPro" id="IPR007621">
    <property type="entry name" value="TPM_dom"/>
</dbReference>
<dbReference type="EMBL" id="FNDB01000007">
    <property type="protein sequence ID" value="SDH40525.1"/>
    <property type="molecule type" value="Genomic_DNA"/>
</dbReference>
<name>A0A1G8C535_9FLAO</name>
<dbReference type="Gene3D" id="3.10.310.50">
    <property type="match status" value="1"/>
</dbReference>
<proteinExistence type="predicted"/>
<dbReference type="AlphaFoldDB" id="A0A1G8C535"/>
<dbReference type="STRING" id="178355.SAMN04488062_10745"/>
<evidence type="ECO:0000313" key="3">
    <source>
        <dbReference type="Proteomes" id="UP000199274"/>
    </source>
</evidence>
<keyword evidence="3" id="KW-1185">Reference proteome</keyword>
<sequence length="166" mass="18960">MIADLIILKSKIVNLNSKIYPMSKVEDLLTKEDEQEIVEAIRMAEKNTSGEIRVHIEKTTSMDAYDRALEVFHELKMDETELQNGVLIYLAVEDHHFVICGDKGINDVVPNDFWNCTRDIMVAEFKKGDFKQGLIDGIARAGEQLQHYFPWLEGDTNELSNEISKG</sequence>
<reference evidence="3" key="1">
    <citation type="submission" date="2016-10" db="EMBL/GenBank/DDBJ databases">
        <authorList>
            <person name="Varghese N."/>
            <person name="Submissions S."/>
        </authorList>
    </citation>
    <scope>NUCLEOTIDE SEQUENCE [LARGE SCALE GENOMIC DNA]</scope>
    <source>
        <strain evidence="3">CGMCC 1.2747</strain>
    </source>
</reference>
<dbReference type="Proteomes" id="UP000199274">
    <property type="component" value="Unassembled WGS sequence"/>
</dbReference>
<evidence type="ECO:0000259" key="1">
    <source>
        <dbReference type="Pfam" id="PF04536"/>
    </source>
</evidence>
<protein>
    <submittedName>
        <fullName evidence="2">TLP18.3, Psb32 and MOLO-1 founding protein of phosphatase</fullName>
    </submittedName>
</protein>
<dbReference type="PANTHER" id="PTHR30373:SF8">
    <property type="entry name" value="BLL7265 PROTEIN"/>
    <property type="match status" value="1"/>
</dbReference>
<accession>A0A1G8C535</accession>
<evidence type="ECO:0000313" key="2">
    <source>
        <dbReference type="EMBL" id="SDH40525.1"/>
    </source>
</evidence>
<gene>
    <name evidence="2" type="ORF">SAMN04488062_10745</name>
</gene>
<organism evidence="2 3">
    <name type="scientific">Flavobacterium omnivorum</name>
    <dbReference type="NCBI Taxonomy" id="178355"/>
    <lineage>
        <taxon>Bacteria</taxon>
        <taxon>Pseudomonadati</taxon>
        <taxon>Bacteroidota</taxon>
        <taxon>Flavobacteriia</taxon>
        <taxon>Flavobacteriales</taxon>
        <taxon>Flavobacteriaceae</taxon>
        <taxon>Flavobacterium</taxon>
    </lineage>
</organism>
<feature type="domain" description="TPM" evidence="1">
    <location>
        <begin position="26"/>
        <end position="143"/>
    </location>
</feature>
<dbReference type="PANTHER" id="PTHR30373">
    <property type="entry name" value="UPF0603 PROTEIN YGCG"/>
    <property type="match status" value="1"/>
</dbReference>